<evidence type="ECO:0000256" key="2">
    <source>
        <dbReference type="ARBA" id="ARBA00022844"/>
    </source>
</evidence>
<evidence type="ECO:0000313" key="5">
    <source>
        <dbReference type="EMBL" id="CAB4185133.1"/>
    </source>
</evidence>
<protein>
    <submittedName>
        <fullName evidence="5">COG4653 Predicted phage phi-C31 gp36 major capsid-like protein</fullName>
    </submittedName>
</protein>
<organism evidence="5">
    <name type="scientific">uncultured Caudovirales phage</name>
    <dbReference type="NCBI Taxonomy" id="2100421"/>
    <lineage>
        <taxon>Viruses</taxon>
        <taxon>Duplodnaviria</taxon>
        <taxon>Heunggongvirae</taxon>
        <taxon>Uroviricota</taxon>
        <taxon>Caudoviricetes</taxon>
        <taxon>Peduoviridae</taxon>
        <taxon>Maltschvirus</taxon>
        <taxon>Maltschvirus maltsch</taxon>
    </lineage>
</organism>
<dbReference type="EMBL" id="LR797136">
    <property type="protein sequence ID" value="CAB4189380.1"/>
    <property type="molecule type" value="Genomic_DNA"/>
</dbReference>
<dbReference type="NCBIfam" id="TIGR01554">
    <property type="entry name" value="major_cap_HK97"/>
    <property type="match status" value="1"/>
</dbReference>
<dbReference type="InterPro" id="IPR054612">
    <property type="entry name" value="Phage_capsid-like_C"/>
</dbReference>
<dbReference type="EMBL" id="LR797077">
    <property type="protein sequence ID" value="CAB4185133.1"/>
    <property type="molecule type" value="Genomic_DNA"/>
</dbReference>
<accession>A0A6J5QLB3</accession>
<dbReference type="EMBL" id="LR798420">
    <property type="protein sequence ID" value="CAB5230496.1"/>
    <property type="molecule type" value="Genomic_DNA"/>
</dbReference>
<reference evidence="5" key="1">
    <citation type="submission" date="2020-05" db="EMBL/GenBank/DDBJ databases">
        <authorList>
            <person name="Chiriac C."/>
            <person name="Salcher M."/>
            <person name="Ghai R."/>
            <person name="Kavagutti S V."/>
        </authorList>
    </citation>
    <scope>NUCLEOTIDE SEQUENCE</scope>
</reference>
<gene>
    <name evidence="4" type="ORF">UFOVP1029_25</name>
    <name evidence="5" type="ORF">UFOVP1129_25</name>
    <name evidence="6" type="ORF">UFOVP1188_25</name>
    <name evidence="7" type="ORF">UFOVP1490_22</name>
    <name evidence="9" type="ORF">UFOVP1576_25</name>
    <name evidence="8" type="ORF">UFOVP1633_25</name>
</gene>
<evidence type="ECO:0000313" key="6">
    <source>
        <dbReference type="EMBL" id="CAB4189380.1"/>
    </source>
</evidence>
<dbReference type="GO" id="GO:0044423">
    <property type="term" value="C:virion component"/>
    <property type="evidence" value="ECO:0007669"/>
    <property type="project" value="UniProtKB-KW"/>
</dbReference>
<feature type="domain" description="Phage capsid-like C-terminal" evidence="3">
    <location>
        <begin position="243"/>
        <end position="511"/>
    </location>
</feature>
<comment type="subcellular location">
    <subcellularLocation>
        <location evidence="1">Virion</location>
    </subcellularLocation>
</comment>
<dbReference type="EMBL" id="LR797495">
    <property type="protein sequence ID" value="CAB4220452.1"/>
    <property type="molecule type" value="Genomic_DNA"/>
</dbReference>
<evidence type="ECO:0000259" key="3">
    <source>
        <dbReference type="Pfam" id="PF05065"/>
    </source>
</evidence>
<dbReference type="InterPro" id="IPR024455">
    <property type="entry name" value="Phage_capsid"/>
</dbReference>
<keyword evidence="2" id="KW-0946">Virion</keyword>
<dbReference type="Gene3D" id="3.30.2400.10">
    <property type="entry name" value="Major capsid protein gp5"/>
    <property type="match status" value="1"/>
</dbReference>
<evidence type="ECO:0000313" key="8">
    <source>
        <dbReference type="EMBL" id="CAB4220452.1"/>
    </source>
</evidence>
<dbReference type="Pfam" id="PF05065">
    <property type="entry name" value="Phage_capsid"/>
    <property type="match status" value="1"/>
</dbReference>
<sequence length="513" mass="55686">MIKAIGDNLIIGTGIVFGGVDLTGDRFTKNTDFGETRSFVGLPVYYDHSLGGLKSQIGAVKQWIPTDDGIDVEIELDRRHAYASKVMELVKRGALGLSTGALPHLVVRENGELKRWVIGEISLTPTPAEPRTITAAIAGGDDGETRPAGQYISMQSIKEQPTMSDFTFNESQVTDIIDKRLGELAGAPVAGGGVYMGGKAPNVKNVTTLGMTNEPEQVFWHWIKTGDDIAAKTTLVEGTGANGGYAAPPEAYRDIIDRRDELSVLSKLPIRRMTTSYQRLDVPTQVQKSDFAWTAESGAYNFDEPTFGQAAIQVYTATLAMKISNQLLRDEKANLDAFLTREIARAAARNVNQYIISGSGSSQPYGILTRATQNEILASASGLDFSDVINLEAAIPNSYLQENECGWIMRGTTLNAIRGLTGNIPQAGLLNVTRNEIDGYPLAPSDFIDALGTTNKPIIFGNFGYYMFVESVNMEIARNPYVYMANGQTGIFVTMRWGGDVTQAEAFAYGENP</sequence>
<name>A0A6J5QLB3_9CAUD</name>
<evidence type="ECO:0000256" key="1">
    <source>
        <dbReference type="ARBA" id="ARBA00004328"/>
    </source>
</evidence>
<dbReference type="EMBL" id="LR796972">
    <property type="protein sequence ID" value="CAB4179030.1"/>
    <property type="molecule type" value="Genomic_DNA"/>
</dbReference>
<dbReference type="EMBL" id="LR797444">
    <property type="protein sequence ID" value="CAB4217354.1"/>
    <property type="molecule type" value="Genomic_DNA"/>
</dbReference>
<evidence type="ECO:0000313" key="7">
    <source>
        <dbReference type="EMBL" id="CAB4217354.1"/>
    </source>
</evidence>
<proteinExistence type="predicted"/>
<evidence type="ECO:0000313" key="9">
    <source>
        <dbReference type="EMBL" id="CAB5230496.1"/>
    </source>
</evidence>
<dbReference type="SUPFAM" id="SSF56563">
    <property type="entry name" value="Major capsid protein gp5"/>
    <property type="match status" value="1"/>
</dbReference>
<evidence type="ECO:0000313" key="4">
    <source>
        <dbReference type="EMBL" id="CAB4179030.1"/>
    </source>
</evidence>